<feature type="compositionally biased region" description="Low complexity" evidence="1">
    <location>
        <begin position="268"/>
        <end position="296"/>
    </location>
</feature>
<feature type="region of interest" description="Disordered" evidence="1">
    <location>
        <begin position="268"/>
        <end position="302"/>
    </location>
</feature>
<sequence length="978" mass="106225">MPHAETLITAPRCHESVLATVGDNGLPVPSHDRSGLGHGATTGPAYLKGWSLGSPSLKTRPPATLPTTLCTHARQTTIATLAAVTPIRAPLPLAQRNLNSLNARSTRSSNGGIGVKKGHVAEDDPDTPSAKPFAPVNGVVDETPVTPTEAHRGCHKLQQQQRTHSQRPLWEVDKEADRQRRKEERALLRDAELAELEAETNRILAQQHRRDMGRRQRLELQVSDGRHLPALPPSDEPSPISSPKTRTPVLEKISLLARGRRLRSIGLATSTSSLRSAASSPASPTSSTSAALETTPPTNPQPMSTPLNFIEAGGRGQTDAPRGAINGGERRVAVRCRGTVMDLVVGVETSAVDILVASLDQLGQPFNLKTSTLTESYAQLGLERRIRRYERVRDILNSWNQDTQNTLVVSPDLLLPNNDLELAAVTRADKPPSGFILPLYYLSKPGKWSKRYITLLEGGQLVLSKKLEPGPSDKDSFSVCHLSDFDIYIPTEAQKRKQLKPPKRFCYAVKSQQKAAVFLNTDNYVHYFCTDDPDVGQEFHDGVHCWRSWYITNRALQLHAKKDKVAPEEPPQILPDKPSPSKKSVGHVKVNGHKVKVSVDEGPYAIGAFEPLMNLRRFEKPLEEFGNDWEPDPRQSIPPRPAAPSSTSDPNSDGKREPLVIMSERGHGAFAEGGLLGSAYDKRKQAQREGNRWSQMSDKASPAPFTEGPSLLNGRKSSSATASTMSNVHHPGSPVSPVSTEKSAGSKRSSDKAEPPGWFPSAIEHSAKTRPVHRPSVSSSSTSQHERDQYGRHYHHGQQPQNPRRPIQPLVDLTPTFVEPPQWSRHGGGRGYRVPQGKPLVDFATGPPVSSSRTYEPPPRALVRRGDSASIHSNSSTGTAGQQWQGSNVGLGRRPTVRSDRPPISPSGRPMGSYDPSRGPLISFASSGGHRGRSYTSSSGPPVGMGGNMPIRPSPANSVAASEGEVRRTGRGRSGTLA</sequence>
<dbReference type="PANTHER" id="PTHR38700">
    <property type="entry name" value="YALI0E22418P"/>
    <property type="match status" value="1"/>
</dbReference>
<feature type="compositionally biased region" description="Polar residues" evidence="1">
    <location>
        <begin position="736"/>
        <end position="747"/>
    </location>
</feature>
<keyword evidence="3" id="KW-1185">Reference proteome</keyword>
<feature type="region of interest" description="Disordered" evidence="1">
    <location>
        <begin position="624"/>
        <end position="657"/>
    </location>
</feature>
<feature type="compositionally biased region" description="Low complexity" evidence="1">
    <location>
        <begin position="798"/>
        <end position="809"/>
    </location>
</feature>
<dbReference type="InterPro" id="IPR011993">
    <property type="entry name" value="PH-like_dom_sf"/>
</dbReference>
<dbReference type="SUPFAM" id="SSF54236">
    <property type="entry name" value="Ubiquitin-like"/>
    <property type="match status" value="1"/>
</dbReference>
<dbReference type="Gene3D" id="2.30.29.30">
    <property type="entry name" value="Pleckstrin-homology domain (PH domain)/Phosphotyrosine-binding domain (PTB)"/>
    <property type="match status" value="1"/>
</dbReference>
<gene>
    <name evidence="2" type="ORF">B0T14DRAFT_562516</name>
</gene>
<feature type="region of interest" description="Disordered" evidence="1">
    <location>
        <begin position="152"/>
        <end position="177"/>
    </location>
</feature>
<proteinExistence type="predicted"/>
<evidence type="ECO:0008006" key="4">
    <source>
        <dbReference type="Google" id="ProtNLM"/>
    </source>
</evidence>
<dbReference type="EMBL" id="JAULSU010000002">
    <property type="protein sequence ID" value="KAK0626627.1"/>
    <property type="molecule type" value="Genomic_DNA"/>
</dbReference>
<comment type="caution">
    <text evidence="2">The sequence shown here is derived from an EMBL/GenBank/DDBJ whole genome shotgun (WGS) entry which is preliminary data.</text>
</comment>
<feature type="compositionally biased region" description="Low complexity" evidence="1">
    <location>
        <begin position="774"/>
        <end position="783"/>
    </location>
</feature>
<organism evidence="2 3">
    <name type="scientific">Immersiella caudata</name>
    <dbReference type="NCBI Taxonomy" id="314043"/>
    <lineage>
        <taxon>Eukaryota</taxon>
        <taxon>Fungi</taxon>
        <taxon>Dikarya</taxon>
        <taxon>Ascomycota</taxon>
        <taxon>Pezizomycotina</taxon>
        <taxon>Sordariomycetes</taxon>
        <taxon>Sordariomycetidae</taxon>
        <taxon>Sordariales</taxon>
        <taxon>Lasiosphaeriaceae</taxon>
        <taxon>Immersiella</taxon>
    </lineage>
</organism>
<dbReference type="PANTHER" id="PTHR38700:SF1">
    <property type="entry name" value="PH DOMAIN-CONTAINING PROTEIN"/>
    <property type="match status" value="1"/>
</dbReference>
<evidence type="ECO:0000313" key="3">
    <source>
        <dbReference type="Proteomes" id="UP001175000"/>
    </source>
</evidence>
<feature type="region of interest" description="Disordered" evidence="1">
    <location>
        <begin position="682"/>
        <end position="978"/>
    </location>
</feature>
<feature type="region of interest" description="Disordered" evidence="1">
    <location>
        <begin position="562"/>
        <end position="589"/>
    </location>
</feature>
<evidence type="ECO:0000256" key="1">
    <source>
        <dbReference type="SAM" id="MobiDB-lite"/>
    </source>
</evidence>
<name>A0AA39X3H7_9PEZI</name>
<dbReference type="Proteomes" id="UP001175000">
    <property type="component" value="Unassembled WGS sequence"/>
</dbReference>
<protein>
    <recommendedName>
        <fullName evidence="4">PH domain-containing protein</fullName>
    </recommendedName>
</protein>
<feature type="region of interest" description="Disordered" evidence="1">
    <location>
        <begin position="103"/>
        <end position="138"/>
    </location>
</feature>
<accession>A0AA39X3H7</accession>
<dbReference type="Gene3D" id="3.10.20.90">
    <property type="entry name" value="Phosphatidylinositol 3-kinase Catalytic Subunit, Chain A, domain 1"/>
    <property type="match status" value="1"/>
</dbReference>
<reference evidence="2" key="1">
    <citation type="submission" date="2023-06" db="EMBL/GenBank/DDBJ databases">
        <title>Genome-scale phylogeny and comparative genomics of the fungal order Sordariales.</title>
        <authorList>
            <consortium name="Lawrence Berkeley National Laboratory"/>
            <person name="Hensen N."/>
            <person name="Bonometti L."/>
            <person name="Westerberg I."/>
            <person name="Brannstrom I.O."/>
            <person name="Guillou S."/>
            <person name="Cros-Aarteil S."/>
            <person name="Calhoun S."/>
            <person name="Haridas S."/>
            <person name="Kuo A."/>
            <person name="Mondo S."/>
            <person name="Pangilinan J."/>
            <person name="Riley R."/>
            <person name="Labutti K."/>
            <person name="Andreopoulos B."/>
            <person name="Lipzen A."/>
            <person name="Chen C."/>
            <person name="Yanf M."/>
            <person name="Daum C."/>
            <person name="Ng V."/>
            <person name="Clum A."/>
            <person name="Steindorff A."/>
            <person name="Ohm R."/>
            <person name="Martin F."/>
            <person name="Silar P."/>
            <person name="Natvig D."/>
            <person name="Lalanne C."/>
            <person name="Gautier V."/>
            <person name="Ament-Velasquez S.L."/>
            <person name="Kruys A."/>
            <person name="Hutchinson M.I."/>
            <person name="Powell A.J."/>
            <person name="Barry K."/>
            <person name="Miller A.N."/>
            <person name="Grigoriev I.V."/>
            <person name="Debuchy R."/>
            <person name="Gladieux P."/>
            <person name="Thoren M.H."/>
            <person name="Johannesson H."/>
        </authorList>
    </citation>
    <scope>NUCLEOTIDE SEQUENCE</scope>
    <source>
        <strain evidence="2">CBS 606.72</strain>
    </source>
</reference>
<evidence type="ECO:0000313" key="2">
    <source>
        <dbReference type="EMBL" id="KAK0626627.1"/>
    </source>
</evidence>
<feature type="compositionally biased region" description="Basic and acidic residues" evidence="1">
    <location>
        <begin position="682"/>
        <end position="691"/>
    </location>
</feature>
<dbReference type="InterPro" id="IPR029071">
    <property type="entry name" value="Ubiquitin-like_domsf"/>
</dbReference>
<feature type="compositionally biased region" description="Polar residues" evidence="1">
    <location>
        <begin position="715"/>
        <end position="727"/>
    </location>
</feature>
<feature type="compositionally biased region" description="Polar residues" evidence="1">
    <location>
        <begin position="870"/>
        <end position="888"/>
    </location>
</feature>
<dbReference type="AlphaFoldDB" id="A0AA39X3H7"/>
<feature type="region of interest" description="Disordered" evidence="1">
    <location>
        <begin position="223"/>
        <end position="247"/>
    </location>
</feature>